<dbReference type="RefSeq" id="WP_110449565.1">
    <property type="nucleotide sequence ID" value="NZ_CP029479.1"/>
</dbReference>
<evidence type="ECO:0000313" key="2">
    <source>
        <dbReference type="Proteomes" id="UP000247763"/>
    </source>
</evidence>
<dbReference type="PANTHER" id="PTHR13061">
    <property type="entry name" value="DYNACTIN SUBUNIT P25"/>
    <property type="match status" value="1"/>
</dbReference>
<dbReference type="PANTHER" id="PTHR13061:SF29">
    <property type="entry name" value="GAMMA CARBONIC ANHYDRASE-LIKE 1, MITOCHONDRIAL-RELATED"/>
    <property type="match status" value="1"/>
</dbReference>
<proteinExistence type="predicted"/>
<dbReference type="Pfam" id="PF00132">
    <property type="entry name" value="Hexapep"/>
    <property type="match status" value="1"/>
</dbReference>
<dbReference type="SUPFAM" id="SSF51161">
    <property type="entry name" value="Trimeric LpxA-like enzymes"/>
    <property type="match status" value="1"/>
</dbReference>
<name>A0A2Z3HS44_9CAUL</name>
<dbReference type="InterPro" id="IPR011004">
    <property type="entry name" value="Trimer_LpxA-like_sf"/>
</dbReference>
<dbReference type="Gene3D" id="2.160.10.10">
    <property type="entry name" value="Hexapeptide repeat proteins"/>
    <property type="match status" value="1"/>
</dbReference>
<gene>
    <name evidence="1" type="ORF">HYN04_04035</name>
</gene>
<dbReference type="InterPro" id="IPR050484">
    <property type="entry name" value="Transf_Hexapept/Carb_Anhydrase"/>
</dbReference>
<dbReference type="OrthoDB" id="9803036at2"/>
<evidence type="ECO:0000313" key="1">
    <source>
        <dbReference type="EMBL" id="AWM76996.1"/>
    </source>
</evidence>
<protein>
    <submittedName>
        <fullName evidence="1">Gamma carbonic anhydrase family protein</fullName>
    </submittedName>
</protein>
<dbReference type="CDD" id="cd04645">
    <property type="entry name" value="LbH_gamma_CA_like"/>
    <property type="match status" value="1"/>
</dbReference>
<keyword evidence="2" id="KW-1185">Reference proteome</keyword>
<reference evidence="2" key="1">
    <citation type="submission" date="2018-05" db="EMBL/GenBank/DDBJ databases">
        <title>Genome sequencing of Phenylobacterium sp. HYN0004.</title>
        <authorList>
            <person name="Yi H."/>
            <person name="Baek C."/>
        </authorList>
    </citation>
    <scope>NUCLEOTIDE SEQUENCE [LARGE SCALE GENOMIC DNA]</scope>
    <source>
        <strain evidence="2">HYN0004</strain>
    </source>
</reference>
<dbReference type="KEGG" id="phb:HYN04_04035"/>
<dbReference type="InterPro" id="IPR001451">
    <property type="entry name" value="Hexapep"/>
</dbReference>
<accession>A0A2Z3HS44</accession>
<sequence length="201" mass="21009">MSGPFLGPDVKDLGAAWIDPSARLFGEVEIHPGASVWCNVVVRAESDRVVIGPRANIQDFVMIHVGAGTGTFVGADCSITHHVTLHGCEIGEACLIGIGATIMDGCRIGAGSIVAGGAFLKEGTVIPPGSIVMGSPGAVTRTRDNTLANRLNAFLYRRNAEAYATGDFRLWSTEGFRAEMAAERARLAAELQAAAPSDRAS</sequence>
<dbReference type="EMBL" id="CP029479">
    <property type="protein sequence ID" value="AWM76996.1"/>
    <property type="molecule type" value="Genomic_DNA"/>
</dbReference>
<dbReference type="AlphaFoldDB" id="A0A2Z3HS44"/>
<dbReference type="InterPro" id="IPR047324">
    <property type="entry name" value="LbH_gamma_CA-like"/>
</dbReference>
<organism evidence="1 2">
    <name type="scientific">Phenylobacterium parvum</name>
    <dbReference type="NCBI Taxonomy" id="2201350"/>
    <lineage>
        <taxon>Bacteria</taxon>
        <taxon>Pseudomonadati</taxon>
        <taxon>Pseudomonadota</taxon>
        <taxon>Alphaproteobacteria</taxon>
        <taxon>Caulobacterales</taxon>
        <taxon>Caulobacteraceae</taxon>
        <taxon>Phenylobacterium</taxon>
    </lineage>
</organism>
<dbReference type="Proteomes" id="UP000247763">
    <property type="component" value="Chromosome"/>
</dbReference>